<keyword evidence="3" id="KW-1185">Reference proteome</keyword>
<dbReference type="PANTHER" id="PTHR11102:SF160">
    <property type="entry name" value="ERAD-ASSOCIATED E3 UBIQUITIN-PROTEIN LIGASE COMPONENT HRD3"/>
    <property type="match status" value="1"/>
</dbReference>
<dbReference type="InterPro" id="IPR050767">
    <property type="entry name" value="Sel1_AlgK"/>
</dbReference>
<dbReference type="Gene3D" id="1.25.40.10">
    <property type="entry name" value="Tetratricopeptide repeat domain"/>
    <property type="match status" value="2"/>
</dbReference>
<dbReference type="SMART" id="SM00671">
    <property type="entry name" value="SEL1"/>
    <property type="match status" value="1"/>
</dbReference>
<dbReference type="AlphaFoldDB" id="A0A397SJT5"/>
<evidence type="ECO:0000313" key="3">
    <source>
        <dbReference type="Proteomes" id="UP000265703"/>
    </source>
</evidence>
<dbReference type="Proteomes" id="UP000265703">
    <property type="component" value="Unassembled WGS sequence"/>
</dbReference>
<protein>
    <submittedName>
        <fullName evidence="2">Uncharacterized protein</fullName>
    </submittedName>
</protein>
<proteinExistence type="inferred from homology"/>
<dbReference type="OrthoDB" id="2384430at2759"/>
<dbReference type="PANTHER" id="PTHR11102">
    <property type="entry name" value="SEL-1-LIKE PROTEIN"/>
    <property type="match status" value="1"/>
</dbReference>
<organism evidence="2 3">
    <name type="scientific">Glomus cerebriforme</name>
    <dbReference type="NCBI Taxonomy" id="658196"/>
    <lineage>
        <taxon>Eukaryota</taxon>
        <taxon>Fungi</taxon>
        <taxon>Fungi incertae sedis</taxon>
        <taxon>Mucoromycota</taxon>
        <taxon>Glomeromycotina</taxon>
        <taxon>Glomeromycetes</taxon>
        <taxon>Glomerales</taxon>
        <taxon>Glomeraceae</taxon>
        <taxon>Glomus</taxon>
    </lineage>
</organism>
<gene>
    <name evidence="2" type="ORF">C1645_879017</name>
</gene>
<accession>A0A397SJT5</accession>
<evidence type="ECO:0000256" key="1">
    <source>
        <dbReference type="ARBA" id="ARBA00038101"/>
    </source>
</evidence>
<dbReference type="InterPro" id="IPR011990">
    <property type="entry name" value="TPR-like_helical_dom_sf"/>
</dbReference>
<dbReference type="SUPFAM" id="SSF81901">
    <property type="entry name" value="HCP-like"/>
    <property type="match status" value="1"/>
</dbReference>
<dbReference type="Pfam" id="PF08238">
    <property type="entry name" value="Sel1"/>
    <property type="match status" value="2"/>
</dbReference>
<comment type="similarity">
    <text evidence="1">Belongs to the sel-1 family.</text>
</comment>
<dbReference type="InterPro" id="IPR006597">
    <property type="entry name" value="Sel1-like"/>
</dbReference>
<evidence type="ECO:0000313" key="2">
    <source>
        <dbReference type="EMBL" id="RIA85902.1"/>
    </source>
</evidence>
<comment type="caution">
    <text evidence="2">The sequence shown here is derived from an EMBL/GenBank/DDBJ whole genome shotgun (WGS) entry which is preliminary data.</text>
</comment>
<dbReference type="EMBL" id="QKYT01000398">
    <property type="protein sequence ID" value="RIA85902.1"/>
    <property type="molecule type" value="Genomic_DNA"/>
</dbReference>
<name>A0A397SJT5_9GLOM</name>
<sequence length="175" mass="20436">MDDIKEVEPTTKNIHENIFEDLTIVINKIIDLTFEGLNKGENKNRNKQHILDYINNLKINLQEIYIWLLNNQNNSSSICLLGYFNFHGIVVKVNKKEAIELYQKATELENRVTQLELAHIYVREENTDNYKKAFELSKILAEEENPNALNRLGYCYEKGIGAIINIQRHLSCIKK</sequence>
<reference evidence="2 3" key="1">
    <citation type="submission" date="2018-06" db="EMBL/GenBank/DDBJ databases">
        <title>Comparative genomics reveals the genomic features of Rhizophagus irregularis, R. cerebriforme, R. diaphanum and Gigaspora rosea, and their symbiotic lifestyle signature.</title>
        <authorList>
            <person name="Morin E."/>
            <person name="San Clemente H."/>
            <person name="Chen E.C.H."/>
            <person name="De La Providencia I."/>
            <person name="Hainaut M."/>
            <person name="Kuo A."/>
            <person name="Kohler A."/>
            <person name="Murat C."/>
            <person name="Tang N."/>
            <person name="Roy S."/>
            <person name="Loubradou J."/>
            <person name="Henrissat B."/>
            <person name="Grigoriev I.V."/>
            <person name="Corradi N."/>
            <person name="Roux C."/>
            <person name="Martin F.M."/>
        </authorList>
    </citation>
    <scope>NUCLEOTIDE SEQUENCE [LARGE SCALE GENOMIC DNA]</scope>
    <source>
        <strain evidence="2 3">DAOM 227022</strain>
    </source>
</reference>